<keyword evidence="13" id="KW-1185">Reference proteome</keyword>
<dbReference type="Proteomes" id="UP000543836">
    <property type="component" value="Unassembled WGS sequence"/>
</dbReference>
<gene>
    <name evidence="12" type="ORF">GGE60_003554</name>
</gene>
<protein>
    <submittedName>
        <fullName evidence="12">Dolichol-phosphate mannosyltransferase</fullName>
        <ecNumber evidence="12">2.4.1.83</ecNumber>
    </submittedName>
</protein>
<dbReference type="AlphaFoldDB" id="A0A7W7EKZ9"/>
<dbReference type="GO" id="GO:0004582">
    <property type="term" value="F:dolichyl-phosphate beta-D-mannosyltransferase activity"/>
    <property type="evidence" value="ECO:0007669"/>
    <property type="project" value="UniProtKB-EC"/>
</dbReference>
<dbReference type="GO" id="GO:0016020">
    <property type="term" value="C:membrane"/>
    <property type="evidence" value="ECO:0007669"/>
    <property type="project" value="UniProtKB-SubCell"/>
</dbReference>
<proteinExistence type="inferred from homology"/>
<evidence type="ECO:0000256" key="2">
    <source>
        <dbReference type="ARBA" id="ARBA00006739"/>
    </source>
</evidence>
<dbReference type="Pfam" id="PF13231">
    <property type="entry name" value="PMT_2"/>
    <property type="match status" value="1"/>
</dbReference>
<evidence type="ECO:0000256" key="3">
    <source>
        <dbReference type="ARBA" id="ARBA00022676"/>
    </source>
</evidence>
<feature type="transmembrane region" description="Helical" evidence="8">
    <location>
        <begin position="293"/>
        <end position="311"/>
    </location>
</feature>
<dbReference type="EC" id="2.4.1.83" evidence="12"/>
<evidence type="ECO:0000259" key="9">
    <source>
        <dbReference type="Pfam" id="PF00535"/>
    </source>
</evidence>
<dbReference type="InterPro" id="IPR039528">
    <property type="entry name" value="DPM1-like"/>
</dbReference>
<keyword evidence="4 12" id="KW-0808">Transferase</keyword>
<keyword evidence="7 8" id="KW-0472">Membrane</keyword>
<dbReference type="Pfam" id="PF00535">
    <property type="entry name" value="Glycos_transf_2"/>
    <property type="match status" value="1"/>
</dbReference>
<keyword evidence="5 8" id="KW-0812">Transmembrane</keyword>
<feature type="transmembrane region" description="Helical" evidence="8">
    <location>
        <begin position="463"/>
        <end position="481"/>
    </location>
</feature>
<feature type="domain" description="GtrA/DPMS transmembrane" evidence="10">
    <location>
        <begin position="267"/>
        <end position="385"/>
    </location>
</feature>
<evidence type="ECO:0000259" key="10">
    <source>
        <dbReference type="Pfam" id="PF04138"/>
    </source>
</evidence>
<name>A0A7W7EKZ9_9HYPH</name>
<dbReference type="Gene3D" id="3.90.550.10">
    <property type="entry name" value="Spore Coat Polysaccharide Biosynthesis Protein SpsA, Chain A"/>
    <property type="match status" value="1"/>
</dbReference>
<comment type="subcellular location">
    <subcellularLocation>
        <location evidence="1">Membrane</location>
        <topology evidence="1">Multi-pass membrane protein</topology>
    </subcellularLocation>
</comment>
<dbReference type="InterPro" id="IPR038731">
    <property type="entry name" value="RgtA/B/C-like"/>
</dbReference>
<feature type="transmembrane region" description="Helical" evidence="8">
    <location>
        <begin position="332"/>
        <end position="353"/>
    </location>
</feature>
<evidence type="ECO:0000259" key="11">
    <source>
        <dbReference type="Pfam" id="PF13231"/>
    </source>
</evidence>
<feature type="transmembrane region" description="Helical" evidence="8">
    <location>
        <begin position="493"/>
        <end position="514"/>
    </location>
</feature>
<organism evidence="12 13">
    <name type="scientific">Rhizobium leucaenae</name>
    <dbReference type="NCBI Taxonomy" id="29450"/>
    <lineage>
        <taxon>Bacteria</taxon>
        <taxon>Pseudomonadati</taxon>
        <taxon>Pseudomonadota</taxon>
        <taxon>Alphaproteobacteria</taxon>
        <taxon>Hyphomicrobiales</taxon>
        <taxon>Rhizobiaceae</taxon>
        <taxon>Rhizobium/Agrobacterium group</taxon>
        <taxon>Rhizobium</taxon>
    </lineage>
</organism>
<comment type="similarity">
    <text evidence="2">Belongs to the glycosyltransferase 2 family.</text>
</comment>
<evidence type="ECO:0000256" key="1">
    <source>
        <dbReference type="ARBA" id="ARBA00004141"/>
    </source>
</evidence>
<feature type="domain" description="Glycosyltransferase 2-like" evidence="9">
    <location>
        <begin position="36"/>
        <end position="193"/>
    </location>
</feature>
<feature type="domain" description="Glycosyltransferase RgtA/B/C/D-like" evidence="11">
    <location>
        <begin position="442"/>
        <end position="602"/>
    </location>
</feature>
<dbReference type="PANTHER" id="PTHR43398:SF1">
    <property type="entry name" value="DOLICHOL-PHOSPHATE MANNOSYLTRANSFERASE SUBUNIT 1"/>
    <property type="match status" value="1"/>
</dbReference>
<feature type="transmembrane region" description="Helical" evidence="8">
    <location>
        <begin position="624"/>
        <end position="651"/>
    </location>
</feature>
<dbReference type="GO" id="GO:0000271">
    <property type="term" value="P:polysaccharide biosynthetic process"/>
    <property type="evidence" value="ECO:0007669"/>
    <property type="project" value="InterPro"/>
</dbReference>
<sequence>MNYSRNISDWSQKSAGKALVSELDADDKIRHQQSISVVVPTLNETDNVDILLSSLFSQSADGLALEVLIADGGSTDGTIERVQAWEKKAPVRLISAGGKGGLAGDVLWAAKYASSDIVVVMDADLSHPPEEIRNLVRPIIEGKRDMVVGSRYVPGGATPDWPRSRRLLSRLGGALAWPLTDMRDPMSGFFAVRKERLLAIDPTAIGFKIGLEIIAEGGDALRLTEVPIIFRDRVHGQTKIGWGHMIDYARRLMVLAGGAVSFGNATRFAGVGLIGLAIDLLIFQILFGTGFGLVTAHLVSFAVATISNYILNSKWAFASDGPRPHERDWRRYIRFMTICLLAFALRGGVLAGAVDLLGWPPQAAIILGVGAAAIVNYLGNAFFVFPYARPRMPSDVRWRVAAIGVLGYVLALRLVFLGLVDLVPEETYYWNYAQHLDIGYLDHPPMVAWLIWAGTSLFGDTGFGVRIGAYLAWIVVGFFAFRFSRNLFGKSAAFVSVLLIAILPFFFSTGFMMMPDVPLTAAWAGTLYFLERTLIAGKRRAWWGVGLCIGLGMLSKYTIALLGPATLIFLLLDTKARRWLLRPQPYLAAVLAAVLFSPVIYWNATHGWASFAFQSADRLEGTTTFSLPSLITSVAILLTPLGLVAAMAALVTRNTVTFATNADAEAARRSLFIKVYTIVPLLVFVAFSLFHEVKLNWTGPLWLALLPSISATIVAAGTSVSKFDGLLRRLWVPTVMTMLVVYGLGLHYLVLGFPMVGHFGNIRTLPVAWQEFGRQTELIEHSVEQETGKQVLLAGMDKYFVASEIAFYNRDDDDAVQTSVGRGALGQDSLMYGYWFKPADLQGRNVILFGLKRGDLERASLDPLFSRITEIKEQQVTKHGQPVGSFFYRIGYDLRSCLPLVAQTSGTACPGS</sequence>
<feature type="transmembrane region" description="Helical" evidence="8">
    <location>
        <begin position="671"/>
        <end position="691"/>
    </location>
</feature>
<dbReference type="CDD" id="cd06442">
    <property type="entry name" value="DPM1_like"/>
    <property type="match status" value="1"/>
</dbReference>
<reference evidence="12 13" key="1">
    <citation type="submission" date="2020-08" db="EMBL/GenBank/DDBJ databases">
        <title>Genomic Encyclopedia of Type Strains, Phase IV (KMG-V): Genome sequencing to study the core and pangenomes of soil and plant-associated prokaryotes.</title>
        <authorList>
            <person name="Whitman W."/>
        </authorList>
    </citation>
    <scope>NUCLEOTIDE SEQUENCE [LARGE SCALE GENOMIC DNA]</scope>
    <source>
        <strain evidence="12 13">SEMIA 492</strain>
    </source>
</reference>
<evidence type="ECO:0000313" key="13">
    <source>
        <dbReference type="Proteomes" id="UP000543836"/>
    </source>
</evidence>
<dbReference type="PANTHER" id="PTHR43398">
    <property type="entry name" value="DOLICHOL-PHOSPHATE MANNOSYLTRANSFERASE SUBUNIT 1"/>
    <property type="match status" value="1"/>
</dbReference>
<feature type="transmembrane region" description="Helical" evidence="8">
    <location>
        <begin position="541"/>
        <end position="572"/>
    </location>
</feature>
<evidence type="ECO:0000256" key="4">
    <source>
        <dbReference type="ARBA" id="ARBA00022679"/>
    </source>
</evidence>
<dbReference type="InterPro" id="IPR029044">
    <property type="entry name" value="Nucleotide-diphossugar_trans"/>
</dbReference>
<feature type="transmembrane region" description="Helical" evidence="8">
    <location>
        <begin position="365"/>
        <end position="388"/>
    </location>
</feature>
<dbReference type="InterPro" id="IPR007267">
    <property type="entry name" value="GtrA_DPMS_TM"/>
</dbReference>
<keyword evidence="6 8" id="KW-1133">Transmembrane helix</keyword>
<dbReference type="GO" id="GO:0006488">
    <property type="term" value="P:dolichol-linked oligosaccharide biosynthetic process"/>
    <property type="evidence" value="ECO:0007669"/>
    <property type="project" value="TreeGrafter"/>
</dbReference>
<evidence type="ECO:0000256" key="6">
    <source>
        <dbReference type="ARBA" id="ARBA00022989"/>
    </source>
</evidence>
<dbReference type="GO" id="GO:0006506">
    <property type="term" value="P:GPI anchor biosynthetic process"/>
    <property type="evidence" value="ECO:0007669"/>
    <property type="project" value="TreeGrafter"/>
</dbReference>
<feature type="transmembrane region" description="Helical" evidence="8">
    <location>
        <begin position="400"/>
        <end position="420"/>
    </location>
</feature>
<comment type="caution">
    <text evidence="12">The sequence shown here is derived from an EMBL/GenBank/DDBJ whole genome shotgun (WGS) entry which is preliminary data.</text>
</comment>
<accession>A0A7W7EKZ9</accession>
<feature type="transmembrane region" description="Helical" evidence="8">
    <location>
        <begin position="584"/>
        <end position="604"/>
    </location>
</feature>
<feature type="transmembrane region" description="Helical" evidence="8">
    <location>
        <begin position="730"/>
        <end position="751"/>
    </location>
</feature>
<evidence type="ECO:0000313" key="12">
    <source>
        <dbReference type="EMBL" id="MBB4569430.1"/>
    </source>
</evidence>
<dbReference type="EMBL" id="JACIIG010000008">
    <property type="protein sequence ID" value="MBB4569430.1"/>
    <property type="molecule type" value="Genomic_DNA"/>
</dbReference>
<feature type="transmembrane region" description="Helical" evidence="8">
    <location>
        <begin position="697"/>
        <end position="718"/>
    </location>
</feature>
<dbReference type="SUPFAM" id="SSF53448">
    <property type="entry name" value="Nucleotide-diphospho-sugar transferases"/>
    <property type="match status" value="1"/>
</dbReference>
<dbReference type="RefSeq" id="WP_051264072.1">
    <property type="nucleotide sequence ID" value="NZ_JACIIG010000008.1"/>
</dbReference>
<evidence type="ECO:0000256" key="5">
    <source>
        <dbReference type="ARBA" id="ARBA00022692"/>
    </source>
</evidence>
<dbReference type="GO" id="GO:0035269">
    <property type="term" value="P:protein O-linked glycosylation via mannose"/>
    <property type="evidence" value="ECO:0007669"/>
    <property type="project" value="TreeGrafter"/>
</dbReference>
<keyword evidence="3 12" id="KW-0328">Glycosyltransferase</keyword>
<evidence type="ECO:0000256" key="8">
    <source>
        <dbReference type="SAM" id="Phobius"/>
    </source>
</evidence>
<dbReference type="Pfam" id="PF04138">
    <property type="entry name" value="GtrA_DPMS_TM"/>
    <property type="match status" value="1"/>
</dbReference>
<dbReference type="InterPro" id="IPR001173">
    <property type="entry name" value="Glyco_trans_2-like"/>
</dbReference>
<evidence type="ECO:0000256" key="7">
    <source>
        <dbReference type="ARBA" id="ARBA00023136"/>
    </source>
</evidence>